<proteinExistence type="predicted"/>
<protein>
    <submittedName>
        <fullName evidence="1">Uncharacterized protein</fullName>
    </submittedName>
</protein>
<dbReference type="STRING" id="68895.RR42_s0658"/>
<accession>A0A0C4YJX8</accession>
<keyword evidence="2" id="KW-1185">Reference proteome</keyword>
<dbReference type="AlphaFoldDB" id="A0A0C4YJX8"/>
<dbReference type="EMBL" id="CP010537">
    <property type="protein sequence ID" value="AJG22249.1"/>
    <property type="molecule type" value="Genomic_DNA"/>
</dbReference>
<name>A0A0C4YJX8_9BURK</name>
<evidence type="ECO:0000313" key="2">
    <source>
        <dbReference type="Proteomes" id="UP000031843"/>
    </source>
</evidence>
<reference evidence="1 2" key="1">
    <citation type="journal article" date="2015" name="Genome Announc.">
        <title>Complete Genome Sequence of Cupriavidus basilensis 4G11, Isolated from the Oak Ridge Field Research Center Site.</title>
        <authorList>
            <person name="Ray J."/>
            <person name="Waters R.J."/>
            <person name="Skerker J.M."/>
            <person name="Kuehl J.V."/>
            <person name="Price M.N."/>
            <person name="Huang J."/>
            <person name="Chakraborty R."/>
            <person name="Arkin A.P."/>
            <person name="Deutschbauer A."/>
        </authorList>
    </citation>
    <scope>NUCLEOTIDE SEQUENCE [LARGE SCALE GENOMIC DNA]</scope>
    <source>
        <strain evidence="1">4G11</strain>
    </source>
</reference>
<sequence length="145" mass="16250">MSRNYPRFLVTLELGYVQRLTVGISAPHEDGATSIVRRALDAGTLWKDTESMPILQHGFEPAKAERLIQGMSVHEVEELPEADPSVSMMRCYDASLTLLTFARQVLEECERHQDLDDPVSDTFTVELAADDIRKLAKLVSTLDDC</sequence>
<evidence type="ECO:0000313" key="1">
    <source>
        <dbReference type="EMBL" id="AJG22249.1"/>
    </source>
</evidence>
<gene>
    <name evidence="1" type="ORF">RR42_s0658</name>
</gene>
<dbReference type="Proteomes" id="UP000031843">
    <property type="component" value="Chromosome secondary"/>
</dbReference>
<organism evidence="1 2">
    <name type="scientific">Cupriavidus basilensis</name>
    <dbReference type="NCBI Taxonomy" id="68895"/>
    <lineage>
        <taxon>Bacteria</taxon>
        <taxon>Pseudomonadati</taxon>
        <taxon>Pseudomonadota</taxon>
        <taxon>Betaproteobacteria</taxon>
        <taxon>Burkholderiales</taxon>
        <taxon>Burkholderiaceae</taxon>
        <taxon>Cupriavidus</taxon>
    </lineage>
</organism>
<dbReference type="KEGG" id="cbw:RR42_s0658"/>